<sequence length="169" mass="18010">MHTISSTKMRYRVLVFVGAAFGFGVQPGPMPGPDGAGDACPMACLLDCDSGSCSNWYIHSSVEDCDVYSRGMGSEPTDCGACKGSLTAAQREHFTSPKYNGQLDSKAGFMTLCTSAPECGRKCTAWTPTDNRCVVRGNVCESSSDCCAGLSCSAYYGDRFIKECMSSLY</sequence>
<accession>A0A7S0IQS0</accession>
<gene>
    <name evidence="1" type="ORF">CLEP1334_LOCUS4041</name>
</gene>
<evidence type="ECO:0000313" key="1">
    <source>
        <dbReference type="EMBL" id="CAD8528789.1"/>
    </source>
</evidence>
<dbReference type="EMBL" id="HBER01008199">
    <property type="protein sequence ID" value="CAD8528789.1"/>
    <property type="molecule type" value="Transcribed_RNA"/>
</dbReference>
<reference evidence="1" key="1">
    <citation type="submission" date="2021-01" db="EMBL/GenBank/DDBJ databases">
        <authorList>
            <person name="Corre E."/>
            <person name="Pelletier E."/>
            <person name="Niang G."/>
            <person name="Scheremetjew M."/>
            <person name="Finn R."/>
            <person name="Kale V."/>
            <person name="Holt S."/>
            <person name="Cochrane G."/>
            <person name="Meng A."/>
            <person name="Brown T."/>
            <person name="Cohen L."/>
        </authorList>
    </citation>
    <scope>NUCLEOTIDE SEQUENCE</scope>
    <source>
        <strain evidence="1">RCC1130</strain>
    </source>
</reference>
<proteinExistence type="predicted"/>
<name>A0A7S0IQS0_9EUKA</name>
<organism evidence="1">
    <name type="scientific">Calcidiscus leptoporus</name>
    <dbReference type="NCBI Taxonomy" id="127549"/>
    <lineage>
        <taxon>Eukaryota</taxon>
        <taxon>Haptista</taxon>
        <taxon>Haptophyta</taxon>
        <taxon>Prymnesiophyceae</taxon>
        <taxon>Coccolithales</taxon>
        <taxon>Calcidiscaceae</taxon>
        <taxon>Calcidiscus</taxon>
    </lineage>
</organism>
<protein>
    <submittedName>
        <fullName evidence="1">Uncharacterized protein</fullName>
    </submittedName>
</protein>
<dbReference type="AlphaFoldDB" id="A0A7S0IQS0"/>